<keyword evidence="2" id="KW-1185">Reference proteome</keyword>
<dbReference type="AlphaFoldDB" id="A0A1L8SKY4"/>
<evidence type="ECO:0000313" key="2">
    <source>
        <dbReference type="Proteomes" id="UP000183700"/>
    </source>
</evidence>
<proteinExistence type="predicted"/>
<dbReference type="STRING" id="319970.RV00_GL001550"/>
<reference evidence="1 2" key="1">
    <citation type="submission" date="2014-12" db="EMBL/GenBank/DDBJ databases">
        <title>Draft genome sequences of 29 type strains of Enterococci.</title>
        <authorList>
            <person name="Zhong Z."/>
            <person name="Sun Z."/>
            <person name="Liu W."/>
            <person name="Zhang W."/>
            <person name="Zhang H."/>
        </authorList>
    </citation>
    <scope>NUCLEOTIDE SEQUENCE [LARGE SCALE GENOMIC DNA]</scope>
    <source>
        <strain evidence="1 2">DSM 22802</strain>
    </source>
</reference>
<comment type="caution">
    <text evidence="1">The sequence shown here is derived from an EMBL/GenBank/DDBJ whole genome shotgun (WGS) entry which is preliminary data.</text>
</comment>
<organism evidence="1 2">
    <name type="scientific">Enterococcus devriesei</name>
    <dbReference type="NCBI Taxonomy" id="319970"/>
    <lineage>
        <taxon>Bacteria</taxon>
        <taxon>Bacillati</taxon>
        <taxon>Bacillota</taxon>
        <taxon>Bacilli</taxon>
        <taxon>Lactobacillales</taxon>
        <taxon>Enterococcaceae</taxon>
        <taxon>Enterococcus</taxon>
    </lineage>
</organism>
<dbReference type="RefSeq" id="WP_249024119.1">
    <property type="nucleotide sequence ID" value="NZ_JBHLVS010000032.1"/>
</dbReference>
<dbReference type="EMBL" id="JXKM01000026">
    <property type="protein sequence ID" value="OJG32635.1"/>
    <property type="molecule type" value="Genomic_DNA"/>
</dbReference>
<evidence type="ECO:0000313" key="1">
    <source>
        <dbReference type="EMBL" id="OJG32635.1"/>
    </source>
</evidence>
<gene>
    <name evidence="1" type="ORF">RV00_GL001550</name>
</gene>
<sequence length="191" mass="21850">MEEEKIRIRGGFWMNAVSQVLKKPIIKWLVKSEVSKRELSKALGVSRQSPTDWTKDKPTPVTPENGVRISDYANDSDLTMSIIYQFFGIFRPMDGDVYKSDLSASDDLQELEEDERDEAKRLAKRVLCKEVQRLTTADHTLLIKLAKEQAEVIFAGIQFLNALCKVENISIMDLFSMFMKDWQDAGYFGGD</sequence>
<protein>
    <submittedName>
        <fullName evidence="1">Uncharacterized protein</fullName>
    </submittedName>
</protein>
<name>A0A1L8SKY4_9ENTE</name>
<accession>A0A1L8SKY4</accession>
<dbReference type="Proteomes" id="UP000183700">
    <property type="component" value="Unassembled WGS sequence"/>
</dbReference>